<dbReference type="AlphaFoldDB" id="A0AAD7JC67"/>
<dbReference type="EMBL" id="JARJLG010000050">
    <property type="protein sequence ID" value="KAJ7760110.1"/>
    <property type="molecule type" value="Genomic_DNA"/>
</dbReference>
<proteinExistence type="predicted"/>
<dbReference type="Proteomes" id="UP001215280">
    <property type="component" value="Unassembled WGS sequence"/>
</dbReference>
<comment type="caution">
    <text evidence="1">The sequence shown here is derived from an EMBL/GenBank/DDBJ whole genome shotgun (WGS) entry which is preliminary data.</text>
</comment>
<keyword evidence="2" id="KW-1185">Reference proteome</keyword>
<protein>
    <recommendedName>
        <fullName evidence="3">F-box domain-containing protein</fullName>
    </recommendedName>
</protein>
<evidence type="ECO:0008006" key="3">
    <source>
        <dbReference type="Google" id="ProtNLM"/>
    </source>
</evidence>
<organism evidence="1 2">
    <name type="scientific">Mycena maculata</name>
    <dbReference type="NCBI Taxonomy" id="230809"/>
    <lineage>
        <taxon>Eukaryota</taxon>
        <taxon>Fungi</taxon>
        <taxon>Dikarya</taxon>
        <taxon>Basidiomycota</taxon>
        <taxon>Agaricomycotina</taxon>
        <taxon>Agaricomycetes</taxon>
        <taxon>Agaricomycetidae</taxon>
        <taxon>Agaricales</taxon>
        <taxon>Marasmiineae</taxon>
        <taxon>Mycenaceae</taxon>
        <taxon>Mycena</taxon>
    </lineage>
</organism>
<name>A0AAD7JC67_9AGAR</name>
<sequence length="427" mass="48677">MSMEALPVEVIRHILKMTLPSREEAMRLGRISLLDTPWSLTFVSSLWRAIALDIPGLWSSITIIIPLSSAPWTNYPARLLELQISRSGVHPLQVIFISDETPGWTTAKLFTTLVESCDRWETLELRSSEWPLESLPRLRERLPLLREMLLYSISPGRNSPLHMADIFQSMPQLRVARFRDLRVFSFALPGARDYINVPWAQLTKFEGMYADELRLAVNLVECKVEVATTSQEPKFFAHLKTLTLLHAQSDFLGSLLLPALEDFLTDIYCDQFEHVIAFLEQSACSLRKFRMFSHPPIDQFLRVLMCNPHIVEIGIVGGEVLQGQRINDVVAALTLRPQQPVYAPELTRFLIHDHRRVLDLDAVLDMLDSRQDLFHLHGCARLESFSLIVARPQVFRGIFRARIAALRAAGLEIELVAGDQTYLSLES</sequence>
<reference evidence="1" key="1">
    <citation type="submission" date="2023-03" db="EMBL/GenBank/DDBJ databases">
        <title>Massive genome expansion in bonnet fungi (Mycena s.s.) driven by repeated elements and novel gene families across ecological guilds.</title>
        <authorList>
            <consortium name="Lawrence Berkeley National Laboratory"/>
            <person name="Harder C.B."/>
            <person name="Miyauchi S."/>
            <person name="Viragh M."/>
            <person name="Kuo A."/>
            <person name="Thoen E."/>
            <person name="Andreopoulos B."/>
            <person name="Lu D."/>
            <person name="Skrede I."/>
            <person name="Drula E."/>
            <person name="Henrissat B."/>
            <person name="Morin E."/>
            <person name="Kohler A."/>
            <person name="Barry K."/>
            <person name="LaButti K."/>
            <person name="Morin E."/>
            <person name="Salamov A."/>
            <person name="Lipzen A."/>
            <person name="Mereny Z."/>
            <person name="Hegedus B."/>
            <person name="Baldrian P."/>
            <person name="Stursova M."/>
            <person name="Weitz H."/>
            <person name="Taylor A."/>
            <person name="Grigoriev I.V."/>
            <person name="Nagy L.G."/>
            <person name="Martin F."/>
            <person name="Kauserud H."/>
        </authorList>
    </citation>
    <scope>NUCLEOTIDE SEQUENCE</scope>
    <source>
        <strain evidence="1">CBHHK188m</strain>
    </source>
</reference>
<accession>A0AAD7JC67</accession>
<evidence type="ECO:0000313" key="2">
    <source>
        <dbReference type="Proteomes" id="UP001215280"/>
    </source>
</evidence>
<evidence type="ECO:0000313" key="1">
    <source>
        <dbReference type="EMBL" id="KAJ7760110.1"/>
    </source>
</evidence>
<gene>
    <name evidence="1" type="ORF">DFH07DRAFT_940035</name>
</gene>